<dbReference type="Proteomes" id="UP000309673">
    <property type="component" value="Unassembled WGS sequence"/>
</dbReference>
<dbReference type="UniPathway" id="UPA00219"/>
<dbReference type="FunFam" id="3.40.50.1860:FF:000001">
    <property type="entry name" value="Glutamate racemase"/>
    <property type="match status" value="1"/>
</dbReference>
<evidence type="ECO:0000256" key="8">
    <source>
        <dbReference type="HAMAP-Rule" id="MF_00258"/>
    </source>
</evidence>
<keyword evidence="3 8" id="KW-0133">Cell shape</keyword>
<dbReference type="InterPro" id="IPR018187">
    <property type="entry name" value="Asp/Glu_racemase_AS_1"/>
</dbReference>
<dbReference type="HAMAP" id="MF_00258">
    <property type="entry name" value="Glu_racemase"/>
    <property type="match status" value="1"/>
</dbReference>
<feature type="active site" description="Proton donor/acceptor" evidence="8">
    <location>
        <position position="72"/>
    </location>
</feature>
<dbReference type="InterPro" id="IPR033134">
    <property type="entry name" value="Asp/Glu_racemase_AS_2"/>
</dbReference>
<dbReference type="InterPro" id="IPR004391">
    <property type="entry name" value="Glu_race"/>
</dbReference>
<dbReference type="GO" id="GO:0071555">
    <property type="term" value="P:cell wall organization"/>
    <property type="evidence" value="ECO:0007669"/>
    <property type="project" value="UniProtKB-KW"/>
</dbReference>
<comment type="caution">
    <text evidence="9">The sequence shown here is derived from an EMBL/GenBank/DDBJ whole genome shotgun (WGS) entry which is preliminary data.</text>
</comment>
<comment type="function">
    <text evidence="8">Provides the (R)-glutamate required for cell wall biosynthesis.</text>
</comment>
<dbReference type="Gene3D" id="3.40.50.1860">
    <property type="match status" value="2"/>
</dbReference>
<protein>
    <recommendedName>
        <fullName evidence="7 8">Glutamate racemase</fullName>
        <ecNumber evidence="2 8">5.1.1.3</ecNumber>
    </recommendedName>
</protein>
<proteinExistence type="inferred from homology"/>
<evidence type="ECO:0000256" key="2">
    <source>
        <dbReference type="ARBA" id="ARBA00013090"/>
    </source>
</evidence>
<dbReference type="FunFam" id="3.40.50.1860:FF:000002">
    <property type="entry name" value="Glutamate racemase"/>
    <property type="match status" value="1"/>
</dbReference>
<dbReference type="Pfam" id="PF01177">
    <property type="entry name" value="Asp_Glu_race"/>
    <property type="match status" value="1"/>
</dbReference>
<evidence type="ECO:0000256" key="1">
    <source>
        <dbReference type="ARBA" id="ARBA00001602"/>
    </source>
</evidence>
<dbReference type="PROSITE" id="PS00923">
    <property type="entry name" value="ASP_GLU_RACEMASE_1"/>
    <property type="match status" value="1"/>
</dbReference>
<evidence type="ECO:0000256" key="4">
    <source>
        <dbReference type="ARBA" id="ARBA00022984"/>
    </source>
</evidence>
<organism evidence="9 10">
    <name type="scientific">Cohnella pontilimi</name>
    <dbReference type="NCBI Taxonomy" id="2564100"/>
    <lineage>
        <taxon>Bacteria</taxon>
        <taxon>Bacillati</taxon>
        <taxon>Bacillota</taxon>
        <taxon>Bacilli</taxon>
        <taxon>Bacillales</taxon>
        <taxon>Paenibacillaceae</taxon>
        <taxon>Cohnella</taxon>
    </lineage>
</organism>
<feature type="binding site" evidence="8">
    <location>
        <begin position="184"/>
        <end position="185"/>
    </location>
    <ligand>
        <name>substrate</name>
    </ligand>
</feature>
<evidence type="ECO:0000256" key="7">
    <source>
        <dbReference type="ARBA" id="ARBA00070053"/>
    </source>
</evidence>
<dbReference type="RefSeq" id="WP_136776904.1">
    <property type="nucleotide sequence ID" value="NZ_SUPK01000002.1"/>
</dbReference>
<comment type="similarity">
    <text evidence="8">Belongs to the aspartate/glutamate racemases family.</text>
</comment>
<dbReference type="GO" id="GO:0042802">
    <property type="term" value="F:identical protein binding"/>
    <property type="evidence" value="ECO:0007669"/>
    <property type="project" value="UniProtKB-ARBA"/>
</dbReference>
<sequence>MQQAIAVLDSGVGGLTVVKEVMRQLPREKIVYFGDTARTPYGPRPAEEVIRFTHEIVDYLIQYQPKMIVIACNTATAVALEDIRSRVDLPVVGVINPGARAAIGRSKSGVIGVIGTEGTIRSGAYDSALRRLSPHVEVVSRACPDFVPLVEDGNFRSEETQRVVTNSLSPLRMGAMDCLILGCTHYPFLSETISEVMGPDVSLINSAEETAREISTILQDNNQLAGRDEVPEHEFFCSGDIRKFQSIAQAWLGERIRLSPVTWPVVDTGASQS</sequence>
<dbReference type="NCBIfam" id="TIGR00067">
    <property type="entry name" value="glut_race"/>
    <property type="match status" value="1"/>
</dbReference>
<keyword evidence="5 8" id="KW-0413">Isomerase</keyword>
<keyword evidence="6 8" id="KW-0961">Cell wall biogenesis/degradation</keyword>
<gene>
    <name evidence="9" type="primary">racE</name>
    <name evidence="8" type="synonym">murI</name>
    <name evidence="9" type="ORF">E5161_06625</name>
</gene>
<comment type="pathway">
    <text evidence="8">Cell wall biogenesis; peptidoglycan biosynthesis.</text>
</comment>
<dbReference type="EC" id="5.1.1.3" evidence="2 8"/>
<keyword evidence="4 8" id="KW-0573">Peptidoglycan synthesis</keyword>
<dbReference type="EMBL" id="SUPK01000002">
    <property type="protein sequence ID" value="TJY43543.1"/>
    <property type="molecule type" value="Genomic_DNA"/>
</dbReference>
<evidence type="ECO:0000313" key="9">
    <source>
        <dbReference type="EMBL" id="TJY43543.1"/>
    </source>
</evidence>
<name>A0A4U0FF17_9BACL</name>
<dbReference type="InterPro" id="IPR015942">
    <property type="entry name" value="Asp/Glu/hydantoin_racemase"/>
</dbReference>
<feature type="binding site" evidence="8">
    <location>
        <begin position="9"/>
        <end position="10"/>
    </location>
    <ligand>
        <name>substrate</name>
    </ligand>
</feature>
<dbReference type="InterPro" id="IPR001920">
    <property type="entry name" value="Asp/Glu_race"/>
</dbReference>
<dbReference type="PANTHER" id="PTHR21198:SF2">
    <property type="entry name" value="GLUTAMATE RACEMASE"/>
    <property type="match status" value="1"/>
</dbReference>
<dbReference type="SUPFAM" id="SSF53681">
    <property type="entry name" value="Aspartate/glutamate racemase"/>
    <property type="match status" value="2"/>
</dbReference>
<feature type="active site" description="Proton donor/acceptor" evidence="8">
    <location>
        <position position="183"/>
    </location>
</feature>
<keyword evidence="10" id="KW-1185">Reference proteome</keyword>
<comment type="catalytic activity">
    <reaction evidence="1 8">
        <text>L-glutamate = D-glutamate</text>
        <dbReference type="Rhea" id="RHEA:12813"/>
        <dbReference type="ChEBI" id="CHEBI:29985"/>
        <dbReference type="ChEBI" id="CHEBI:29986"/>
        <dbReference type="EC" id="5.1.1.3"/>
    </reaction>
</comment>
<evidence type="ECO:0000313" key="10">
    <source>
        <dbReference type="Proteomes" id="UP000309673"/>
    </source>
</evidence>
<dbReference type="GO" id="GO:0009252">
    <property type="term" value="P:peptidoglycan biosynthetic process"/>
    <property type="evidence" value="ECO:0007669"/>
    <property type="project" value="UniProtKB-UniRule"/>
</dbReference>
<dbReference type="NCBIfam" id="NF002035">
    <property type="entry name" value="PRK00865.1-3"/>
    <property type="match status" value="1"/>
</dbReference>
<reference evidence="9 10" key="1">
    <citation type="submission" date="2019-04" db="EMBL/GenBank/DDBJ databases">
        <title>Cohnella sp. nov., isolated from soil.</title>
        <authorList>
            <person name="Kim W."/>
        </authorList>
    </citation>
    <scope>NUCLEOTIDE SEQUENCE [LARGE SCALE GENOMIC DNA]</scope>
    <source>
        <strain evidence="9 10">CAU 1483</strain>
    </source>
</reference>
<dbReference type="PANTHER" id="PTHR21198">
    <property type="entry name" value="GLUTAMATE RACEMASE"/>
    <property type="match status" value="1"/>
</dbReference>
<dbReference type="GO" id="GO:0008360">
    <property type="term" value="P:regulation of cell shape"/>
    <property type="evidence" value="ECO:0007669"/>
    <property type="project" value="UniProtKB-KW"/>
</dbReference>
<dbReference type="GO" id="GO:0008881">
    <property type="term" value="F:glutamate racemase activity"/>
    <property type="evidence" value="ECO:0007669"/>
    <property type="project" value="UniProtKB-UniRule"/>
</dbReference>
<evidence type="ECO:0000256" key="6">
    <source>
        <dbReference type="ARBA" id="ARBA00023316"/>
    </source>
</evidence>
<accession>A0A4U0FF17</accession>
<evidence type="ECO:0000256" key="3">
    <source>
        <dbReference type="ARBA" id="ARBA00022960"/>
    </source>
</evidence>
<dbReference type="PROSITE" id="PS00924">
    <property type="entry name" value="ASP_GLU_RACEMASE_2"/>
    <property type="match status" value="1"/>
</dbReference>
<feature type="binding site" evidence="8">
    <location>
        <begin position="41"/>
        <end position="42"/>
    </location>
    <ligand>
        <name>substrate</name>
    </ligand>
</feature>
<evidence type="ECO:0000256" key="5">
    <source>
        <dbReference type="ARBA" id="ARBA00023235"/>
    </source>
</evidence>
<feature type="binding site" evidence="8">
    <location>
        <begin position="73"/>
        <end position="74"/>
    </location>
    <ligand>
        <name>substrate</name>
    </ligand>
</feature>
<dbReference type="AlphaFoldDB" id="A0A4U0FF17"/>
<dbReference type="OrthoDB" id="9801055at2"/>